<dbReference type="EMBL" id="GL883116">
    <property type="protein sequence ID" value="EGG04907.1"/>
    <property type="molecule type" value="Genomic_DNA"/>
</dbReference>
<feature type="transmembrane region" description="Helical" evidence="2">
    <location>
        <begin position="96"/>
        <end position="118"/>
    </location>
</feature>
<name>F4RRS2_MELLP</name>
<sequence length="282" mass="31276">METRLAPNSNPPPYALAVQRVYSKPLRPIVLFTSSISLIWSLVLGVRFFQDRSEGIDTPRMMVFGLILGILFFVIAGVEFFGMIAAITQKIILTRIYFLLSGLAALVTFVAELIRVIAHFLVKSDLISSCMNQVTGAKAQTLSGTIASIDSNEAQKLCEDDWQRGIWWDVGWLVLTTCLALLFAGLAGAYYHQLLDPSFTRTSSLNPPLEIHPSHQTHESYPMGPYSHQDSPFIPPKYTPALMNGGPPEYVVEKKSGNDLDGSLERVSLSDDRLGVQTNDRR</sequence>
<feature type="compositionally biased region" description="Basic and acidic residues" evidence="1">
    <location>
        <begin position="268"/>
        <end position="282"/>
    </location>
</feature>
<organism evidence="4">
    <name type="scientific">Melampsora larici-populina (strain 98AG31 / pathotype 3-4-7)</name>
    <name type="common">Poplar leaf rust fungus</name>
    <dbReference type="NCBI Taxonomy" id="747676"/>
    <lineage>
        <taxon>Eukaryota</taxon>
        <taxon>Fungi</taxon>
        <taxon>Dikarya</taxon>
        <taxon>Basidiomycota</taxon>
        <taxon>Pucciniomycotina</taxon>
        <taxon>Pucciniomycetes</taxon>
        <taxon>Pucciniales</taxon>
        <taxon>Melampsoraceae</taxon>
        <taxon>Melampsora</taxon>
    </lineage>
</organism>
<dbReference type="OrthoDB" id="3352285at2759"/>
<keyword evidence="2" id="KW-0812">Transmembrane</keyword>
<dbReference type="InParanoid" id="F4RRS2"/>
<evidence type="ECO:0000313" key="4">
    <source>
        <dbReference type="Proteomes" id="UP000001072"/>
    </source>
</evidence>
<protein>
    <submittedName>
        <fullName evidence="3">Uncharacterized protein</fullName>
    </submittedName>
</protein>
<evidence type="ECO:0000313" key="3">
    <source>
        <dbReference type="EMBL" id="EGG04907.1"/>
    </source>
</evidence>
<dbReference type="KEGG" id="mlr:MELLADRAFT_116955"/>
<dbReference type="RefSeq" id="XP_007411998.1">
    <property type="nucleotide sequence ID" value="XM_007411936.1"/>
</dbReference>
<keyword evidence="2" id="KW-1133">Transmembrane helix</keyword>
<reference evidence="4" key="1">
    <citation type="journal article" date="2011" name="Proc. Natl. Acad. Sci. U.S.A.">
        <title>Obligate biotrophy features unraveled by the genomic analysis of rust fungi.</title>
        <authorList>
            <person name="Duplessis S."/>
            <person name="Cuomo C.A."/>
            <person name="Lin Y.-C."/>
            <person name="Aerts A."/>
            <person name="Tisserant E."/>
            <person name="Veneault-Fourrey C."/>
            <person name="Joly D.L."/>
            <person name="Hacquard S."/>
            <person name="Amselem J."/>
            <person name="Cantarel B.L."/>
            <person name="Chiu R."/>
            <person name="Coutinho P.M."/>
            <person name="Feau N."/>
            <person name="Field M."/>
            <person name="Frey P."/>
            <person name="Gelhaye E."/>
            <person name="Goldberg J."/>
            <person name="Grabherr M.G."/>
            <person name="Kodira C.D."/>
            <person name="Kohler A."/>
            <person name="Kuees U."/>
            <person name="Lindquist E.A."/>
            <person name="Lucas S.M."/>
            <person name="Mago R."/>
            <person name="Mauceli E."/>
            <person name="Morin E."/>
            <person name="Murat C."/>
            <person name="Pangilinan J.L."/>
            <person name="Park R."/>
            <person name="Pearson M."/>
            <person name="Quesneville H."/>
            <person name="Rouhier N."/>
            <person name="Sakthikumar S."/>
            <person name="Salamov A.A."/>
            <person name="Schmutz J."/>
            <person name="Selles B."/>
            <person name="Shapiro H."/>
            <person name="Tanguay P."/>
            <person name="Tuskan G.A."/>
            <person name="Henrissat B."/>
            <person name="Van de Peer Y."/>
            <person name="Rouze P."/>
            <person name="Ellis J.G."/>
            <person name="Dodds P.N."/>
            <person name="Schein J.E."/>
            <person name="Zhong S."/>
            <person name="Hamelin R.C."/>
            <person name="Grigoriev I.V."/>
            <person name="Szabo L.J."/>
            <person name="Martin F."/>
        </authorList>
    </citation>
    <scope>NUCLEOTIDE SEQUENCE [LARGE SCALE GENOMIC DNA]</scope>
    <source>
        <strain evidence="4">98AG31 / pathotype 3-4-7</strain>
    </source>
</reference>
<keyword evidence="2" id="KW-0472">Membrane</keyword>
<dbReference type="eggNOG" id="ENOG502S4RX">
    <property type="taxonomic scope" value="Eukaryota"/>
</dbReference>
<dbReference type="GeneID" id="18925917"/>
<dbReference type="HOGENOM" id="CLU_063096_0_0_1"/>
<evidence type="ECO:0000256" key="1">
    <source>
        <dbReference type="SAM" id="MobiDB-lite"/>
    </source>
</evidence>
<dbReference type="VEuPathDB" id="FungiDB:MELLADRAFT_116955"/>
<dbReference type="STRING" id="747676.F4RRS2"/>
<proteinExistence type="predicted"/>
<evidence type="ECO:0000256" key="2">
    <source>
        <dbReference type="SAM" id="Phobius"/>
    </source>
</evidence>
<feature type="transmembrane region" description="Helical" evidence="2">
    <location>
        <begin position="29"/>
        <end position="49"/>
    </location>
</feature>
<feature type="transmembrane region" description="Helical" evidence="2">
    <location>
        <begin position="61"/>
        <end position="84"/>
    </location>
</feature>
<feature type="transmembrane region" description="Helical" evidence="2">
    <location>
        <begin position="170"/>
        <end position="191"/>
    </location>
</feature>
<gene>
    <name evidence="3" type="ORF">MELLADRAFT_116955</name>
</gene>
<keyword evidence="4" id="KW-1185">Reference proteome</keyword>
<dbReference type="Proteomes" id="UP000001072">
    <property type="component" value="Unassembled WGS sequence"/>
</dbReference>
<dbReference type="AlphaFoldDB" id="F4RRS2"/>
<accession>F4RRS2</accession>
<feature type="region of interest" description="Disordered" evidence="1">
    <location>
        <begin position="244"/>
        <end position="282"/>
    </location>
</feature>